<evidence type="ECO:0000256" key="1">
    <source>
        <dbReference type="SAM" id="MobiDB-lite"/>
    </source>
</evidence>
<organism evidence="2 3">
    <name type="scientific">Letharia lupina</name>
    <dbReference type="NCBI Taxonomy" id="560253"/>
    <lineage>
        <taxon>Eukaryota</taxon>
        <taxon>Fungi</taxon>
        <taxon>Dikarya</taxon>
        <taxon>Ascomycota</taxon>
        <taxon>Pezizomycotina</taxon>
        <taxon>Lecanoromycetes</taxon>
        <taxon>OSLEUM clade</taxon>
        <taxon>Lecanoromycetidae</taxon>
        <taxon>Lecanorales</taxon>
        <taxon>Lecanorineae</taxon>
        <taxon>Parmeliaceae</taxon>
        <taxon>Letharia</taxon>
    </lineage>
</organism>
<proteinExistence type="predicted"/>
<gene>
    <name evidence="2" type="ORF">HO133_006569</name>
</gene>
<protein>
    <submittedName>
        <fullName evidence="2">Uncharacterized protein</fullName>
    </submittedName>
</protein>
<feature type="region of interest" description="Disordered" evidence="1">
    <location>
        <begin position="192"/>
        <end position="213"/>
    </location>
</feature>
<dbReference type="EMBL" id="JACCJB010000025">
    <property type="protein sequence ID" value="KAF6217742.1"/>
    <property type="molecule type" value="Genomic_DNA"/>
</dbReference>
<sequence length="213" mass="21273">MTVLAAPLKVVAGAVVEEVEEVEEEEEEEDEEDVVDAMEAVAGTVVELPTGKGAGVTVVEVAGGATGSGVVEVEKVEVVLVLVLLEVLEVDEVVEVVPAKEESIAIQRQGTVGADGEARGGRPLDWVVELELVVGDDFTGPALLIGEDTIFEGDDGVGGADGFALGGNGLGDVVGSDLEGAGVIFIAATGPLSGDGGGQEGEKGDGGEGLHGD</sequence>
<keyword evidence="3" id="KW-1185">Reference proteome</keyword>
<comment type="caution">
    <text evidence="2">The sequence shown here is derived from an EMBL/GenBank/DDBJ whole genome shotgun (WGS) entry which is preliminary data.</text>
</comment>
<dbReference type="Proteomes" id="UP000593566">
    <property type="component" value="Unassembled WGS sequence"/>
</dbReference>
<feature type="compositionally biased region" description="Basic and acidic residues" evidence="1">
    <location>
        <begin position="200"/>
        <end position="213"/>
    </location>
</feature>
<dbReference type="AlphaFoldDB" id="A0A8H6C6C3"/>
<dbReference type="GeneID" id="59334970"/>
<name>A0A8H6C6C3_9LECA</name>
<evidence type="ECO:0000313" key="2">
    <source>
        <dbReference type="EMBL" id="KAF6217742.1"/>
    </source>
</evidence>
<evidence type="ECO:0000313" key="3">
    <source>
        <dbReference type="Proteomes" id="UP000593566"/>
    </source>
</evidence>
<dbReference type="RefSeq" id="XP_037147177.1">
    <property type="nucleotide sequence ID" value="XM_037297467.1"/>
</dbReference>
<accession>A0A8H6C6C3</accession>
<reference evidence="2 3" key="1">
    <citation type="journal article" date="2020" name="Genomics">
        <title>Complete, high-quality genomes from long-read metagenomic sequencing of two wolf lichen thalli reveals enigmatic genome architecture.</title>
        <authorList>
            <person name="McKenzie S.K."/>
            <person name="Walston R.F."/>
            <person name="Allen J.L."/>
        </authorList>
    </citation>
    <scope>NUCLEOTIDE SEQUENCE [LARGE SCALE GENOMIC DNA]</scope>
    <source>
        <strain evidence="2">WasteWater1</strain>
    </source>
</reference>